<proteinExistence type="predicted"/>
<keyword evidence="2" id="KW-1185">Reference proteome</keyword>
<dbReference type="Proteomes" id="UP000464669">
    <property type="component" value="Segment"/>
</dbReference>
<evidence type="ECO:0000313" key="1">
    <source>
        <dbReference type="EMBL" id="QGH72022.1"/>
    </source>
</evidence>
<accession>A0A6B7ZF72</accession>
<organism evidence="1 2">
    <name type="scientific">Klebsiella phage N1M2</name>
    <dbReference type="NCBI Taxonomy" id="2664939"/>
    <lineage>
        <taxon>Viruses</taxon>
        <taxon>Duplodnaviria</taxon>
        <taxon>Heunggongvirae</taxon>
        <taxon>Uroviricota</taxon>
        <taxon>Caudoviricetes</taxon>
        <taxon>Chimalliviridae</taxon>
        <taxon>Nimduovirus</taxon>
        <taxon>Nimduovirus N1M2</taxon>
    </lineage>
</organism>
<protein>
    <submittedName>
        <fullName evidence="1">Uncharacterized protein</fullName>
    </submittedName>
</protein>
<name>A0A6B7ZF72_9CAUD</name>
<dbReference type="EMBL" id="MN642089">
    <property type="protein sequence ID" value="QGH72022.1"/>
    <property type="molecule type" value="Genomic_DNA"/>
</dbReference>
<sequence>MAKKIDILQGQTGQIPFKAFYEGVSRPDLTTNNIESPSVQYTYVEHPDGTIYKGSVVFKIKS</sequence>
<evidence type="ECO:0000313" key="2">
    <source>
        <dbReference type="Proteomes" id="UP000464669"/>
    </source>
</evidence>
<gene>
    <name evidence="1" type="ORF">N1M2_159</name>
</gene>
<reference evidence="1 2" key="1">
    <citation type="submission" date="2019-11" db="EMBL/GenBank/DDBJ databases">
        <authorList>
            <person name="Lewis R."/>
            <person name="Clooney A.G."/>
            <person name="Stockdale S.R."/>
            <person name="Buttimer C."/>
            <person name="Draper L.A."/>
            <person name="Ross R.P."/>
            <person name="Hill C."/>
        </authorList>
    </citation>
    <scope>NUCLEOTIDE SEQUENCE [LARGE SCALE GENOMIC DNA]</scope>
</reference>